<accession>A0ABW4LQE6</accession>
<keyword evidence="2 4" id="KW-0560">Oxidoreductase</keyword>
<dbReference type="SUPFAM" id="SSF51735">
    <property type="entry name" value="NAD(P)-binding Rossmann-fold domains"/>
    <property type="match status" value="1"/>
</dbReference>
<dbReference type="CDD" id="cd12169">
    <property type="entry name" value="PGDH_like_1"/>
    <property type="match status" value="1"/>
</dbReference>
<evidence type="ECO:0000256" key="3">
    <source>
        <dbReference type="ARBA" id="ARBA00023027"/>
    </source>
</evidence>
<gene>
    <name evidence="7" type="ORF">ACFSCX_12130</name>
</gene>
<feature type="domain" description="D-isomer specific 2-hydroxyacid dehydrogenase catalytic" evidence="5">
    <location>
        <begin position="16"/>
        <end position="311"/>
    </location>
</feature>
<evidence type="ECO:0000256" key="2">
    <source>
        <dbReference type="ARBA" id="ARBA00023002"/>
    </source>
</evidence>
<feature type="domain" description="D-isomer specific 2-hydroxyacid dehydrogenase NAD-binding" evidence="6">
    <location>
        <begin position="111"/>
        <end position="283"/>
    </location>
</feature>
<dbReference type="PROSITE" id="PS00671">
    <property type="entry name" value="D_2_HYDROXYACID_DH_3"/>
    <property type="match status" value="1"/>
</dbReference>
<dbReference type="InterPro" id="IPR050857">
    <property type="entry name" value="D-2-hydroxyacid_DH"/>
</dbReference>
<name>A0ABW4LQE6_9BACI</name>
<dbReference type="SUPFAM" id="SSF52283">
    <property type="entry name" value="Formate/glycerate dehydrogenase catalytic domain-like"/>
    <property type="match status" value="1"/>
</dbReference>
<evidence type="ECO:0000259" key="5">
    <source>
        <dbReference type="Pfam" id="PF00389"/>
    </source>
</evidence>
<evidence type="ECO:0000256" key="1">
    <source>
        <dbReference type="ARBA" id="ARBA00005854"/>
    </source>
</evidence>
<dbReference type="InterPro" id="IPR006140">
    <property type="entry name" value="D-isomer_DH_NAD-bd"/>
</dbReference>
<evidence type="ECO:0000256" key="4">
    <source>
        <dbReference type="RuleBase" id="RU003719"/>
    </source>
</evidence>
<dbReference type="InterPro" id="IPR006139">
    <property type="entry name" value="D-isomer_2_OHA_DH_cat_dom"/>
</dbReference>
<dbReference type="PANTHER" id="PTHR42789">
    <property type="entry name" value="D-ISOMER SPECIFIC 2-HYDROXYACID DEHYDROGENASE FAMILY PROTEIN (AFU_ORTHOLOGUE AFUA_6G10090)"/>
    <property type="match status" value="1"/>
</dbReference>
<evidence type="ECO:0000313" key="8">
    <source>
        <dbReference type="Proteomes" id="UP001597214"/>
    </source>
</evidence>
<comment type="similarity">
    <text evidence="1 4">Belongs to the D-isomer specific 2-hydroxyacid dehydrogenase family.</text>
</comment>
<dbReference type="EMBL" id="JBHUEM010000020">
    <property type="protein sequence ID" value="MFD1737302.1"/>
    <property type="molecule type" value="Genomic_DNA"/>
</dbReference>
<dbReference type="RefSeq" id="WP_377928505.1">
    <property type="nucleotide sequence ID" value="NZ_JBHUEM010000020.1"/>
</dbReference>
<dbReference type="Proteomes" id="UP001597214">
    <property type="component" value="Unassembled WGS sequence"/>
</dbReference>
<dbReference type="PANTHER" id="PTHR42789:SF1">
    <property type="entry name" value="D-ISOMER SPECIFIC 2-HYDROXYACID DEHYDROGENASE FAMILY PROTEIN (AFU_ORTHOLOGUE AFUA_6G10090)"/>
    <property type="match status" value="1"/>
</dbReference>
<comment type="caution">
    <text evidence="7">The sequence shown here is derived from an EMBL/GenBank/DDBJ whole genome shotgun (WGS) entry which is preliminary data.</text>
</comment>
<dbReference type="InterPro" id="IPR029753">
    <property type="entry name" value="D-isomer_DH_CS"/>
</dbReference>
<reference evidence="8" key="1">
    <citation type="journal article" date="2019" name="Int. J. Syst. Evol. Microbiol.">
        <title>The Global Catalogue of Microorganisms (GCM) 10K type strain sequencing project: providing services to taxonomists for standard genome sequencing and annotation.</title>
        <authorList>
            <consortium name="The Broad Institute Genomics Platform"/>
            <consortium name="The Broad Institute Genome Sequencing Center for Infectious Disease"/>
            <person name="Wu L."/>
            <person name="Ma J."/>
        </authorList>
    </citation>
    <scope>NUCLEOTIDE SEQUENCE [LARGE SCALE GENOMIC DNA]</scope>
    <source>
        <strain evidence="8">CCUG 49339</strain>
    </source>
</reference>
<evidence type="ECO:0000259" key="6">
    <source>
        <dbReference type="Pfam" id="PF02826"/>
    </source>
</evidence>
<organism evidence="7 8">
    <name type="scientific">Bacillus salitolerans</name>
    <dbReference type="NCBI Taxonomy" id="1437434"/>
    <lineage>
        <taxon>Bacteria</taxon>
        <taxon>Bacillati</taxon>
        <taxon>Bacillota</taxon>
        <taxon>Bacilli</taxon>
        <taxon>Bacillales</taxon>
        <taxon>Bacillaceae</taxon>
        <taxon>Bacillus</taxon>
    </lineage>
</organism>
<dbReference type="Pfam" id="PF02826">
    <property type="entry name" value="2-Hacid_dh_C"/>
    <property type="match status" value="1"/>
</dbReference>
<keyword evidence="8" id="KW-1185">Reference proteome</keyword>
<evidence type="ECO:0000313" key="7">
    <source>
        <dbReference type="EMBL" id="MFD1737302.1"/>
    </source>
</evidence>
<dbReference type="InterPro" id="IPR036291">
    <property type="entry name" value="NAD(P)-bd_dom_sf"/>
</dbReference>
<keyword evidence="3" id="KW-0520">NAD</keyword>
<dbReference type="Gene3D" id="3.40.50.720">
    <property type="entry name" value="NAD(P)-binding Rossmann-like Domain"/>
    <property type="match status" value="2"/>
</dbReference>
<dbReference type="Pfam" id="PF00389">
    <property type="entry name" value="2-Hacid_dh"/>
    <property type="match status" value="1"/>
</dbReference>
<sequence>MKLVILDDWENFFYNNDKIEELRNHFDVEIFHDKPTSEVLIERIKHADVIIPIRERTIFSKEVLREMRCIKLIAQTGTGLAHIDLEEATRLGIPVATTPGGSSAVVELIFGFIIAHSRNLIPLDQNMKNGLWDEPIGIGLENKTIGIIGLGKIGTGVAKVAKAFNMNVIAWGPRLTKERALEQNVVYSDFEQLLQKSHFVVIAVRLVPQTKHLLTESHFNMMRRDAFLINTSRGEVVDEEALLIALKENKIGGAGLDVFSVEPLFSDHPILKLTNVILSPHIGWKTDKMFHNFLSVSIENIISYIFHKQPIRIANLEVLNTNS</sequence>
<protein>
    <submittedName>
        <fullName evidence="7">D-2-hydroxyacid dehydrogenase family protein</fullName>
    </submittedName>
</protein>
<proteinExistence type="inferred from homology"/>